<dbReference type="SUPFAM" id="SSF49265">
    <property type="entry name" value="Fibronectin type III"/>
    <property type="match status" value="1"/>
</dbReference>
<organism evidence="4 5">
    <name type="scientific">Pseudaminobacter salicylatoxidans</name>
    <dbReference type="NCBI Taxonomy" id="93369"/>
    <lineage>
        <taxon>Bacteria</taxon>
        <taxon>Pseudomonadati</taxon>
        <taxon>Pseudomonadota</taxon>
        <taxon>Alphaproteobacteria</taxon>
        <taxon>Hyphomicrobiales</taxon>
        <taxon>Phyllobacteriaceae</taxon>
        <taxon>Pseudaminobacter</taxon>
    </lineage>
</organism>
<evidence type="ECO:0000256" key="1">
    <source>
        <dbReference type="SAM" id="MobiDB-lite"/>
    </source>
</evidence>
<dbReference type="EMBL" id="QGGG01000012">
    <property type="protein sequence ID" value="PWJ80651.1"/>
    <property type="molecule type" value="Genomic_DNA"/>
</dbReference>
<dbReference type="PROSITE" id="PS50853">
    <property type="entry name" value="FN3"/>
    <property type="match status" value="1"/>
</dbReference>
<feature type="domain" description="Fibronectin type-III" evidence="3">
    <location>
        <begin position="518"/>
        <end position="609"/>
    </location>
</feature>
<keyword evidence="5" id="KW-1185">Reference proteome</keyword>
<dbReference type="CDD" id="cd00063">
    <property type="entry name" value="FN3"/>
    <property type="match status" value="1"/>
</dbReference>
<dbReference type="InterPro" id="IPR013783">
    <property type="entry name" value="Ig-like_fold"/>
</dbReference>
<feature type="region of interest" description="Disordered" evidence="1">
    <location>
        <begin position="496"/>
        <end position="518"/>
    </location>
</feature>
<sequence length="609" mass="65700">MRRRASLYGFNQCLEDTTALNYPNRYKTGFIEGIILLGLTSAGVTGAALGIATTLLTYGTVIGLSIGLNFLASSIFSPPQPKPEDMQQSSKQPLQPRVRHYGRVKVSGAWVFAEATAATFHKVLALGVGPIDAFEEFWIEDTKVALGSGGWVQTDPWGGSGDARILSRRGLAAETYYSELGSTFPEWTTAHRGDGTASLYAYQGSATQENYMKRWPNGINTNFRVVMRAAQVMNPVTGATAWNDNAAAVIRDYVTHSDGMRLPAVIVSTPLAQAGWVAAYNRCQEAIGRKGGGTEPRYRLWGSYRLDERPADVLGRMLACCDGRLVPTPDGGLTLDIGGPDEATVVIGPDTITGFSELGRGRDVLSTANTIRATFLDPASDYQAADADAWVDAADVTDRGEIATDKQFNMAPSHSQARRLMKLEAYRANPKWVGTFQCNLRGLAAFGKRYVRIQYPLFQIDERFEIQDFKFVVGEGNILTGVTISVQSMPVAANQWSAAQEEGDAPASDHSQGSGIPTPAKPIVDMIEGPKASIPLAPPPGPAFDYEARYKKSSGSTWSVIKNIAHDATVVETPVLDDGTSYDFALRYITSGAGFIGDWSSTTTASTPV</sequence>
<feature type="transmembrane region" description="Helical" evidence="2">
    <location>
        <begin position="30"/>
        <end position="49"/>
    </location>
</feature>
<keyword evidence="2" id="KW-0812">Transmembrane</keyword>
<dbReference type="Proteomes" id="UP000245396">
    <property type="component" value="Unassembled WGS sequence"/>
</dbReference>
<evidence type="ECO:0000313" key="4">
    <source>
        <dbReference type="EMBL" id="PWJ80651.1"/>
    </source>
</evidence>
<gene>
    <name evidence="4" type="ORF">C7441_112193</name>
</gene>
<dbReference type="STRING" id="1192868.GCA_000304395_00971"/>
<name>A0A316C1Q7_PSESE</name>
<keyword evidence="2" id="KW-1133">Transmembrane helix</keyword>
<dbReference type="Gene3D" id="2.60.40.10">
    <property type="entry name" value="Immunoglobulins"/>
    <property type="match status" value="1"/>
</dbReference>
<proteinExistence type="predicted"/>
<keyword evidence="2" id="KW-0472">Membrane</keyword>
<evidence type="ECO:0000259" key="3">
    <source>
        <dbReference type="PROSITE" id="PS50853"/>
    </source>
</evidence>
<protein>
    <submittedName>
        <fullName evidence="4">Putative tail protein</fullName>
    </submittedName>
</protein>
<dbReference type="InterPro" id="IPR036116">
    <property type="entry name" value="FN3_sf"/>
</dbReference>
<dbReference type="AlphaFoldDB" id="A0A316C1Q7"/>
<evidence type="ECO:0000313" key="5">
    <source>
        <dbReference type="Proteomes" id="UP000245396"/>
    </source>
</evidence>
<reference evidence="4 5" key="1">
    <citation type="submission" date="2018-05" db="EMBL/GenBank/DDBJ databases">
        <title>Genomic Encyclopedia of Type Strains, Phase IV (KMG-IV): sequencing the most valuable type-strain genomes for metagenomic binning, comparative biology and taxonomic classification.</title>
        <authorList>
            <person name="Goeker M."/>
        </authorList>
    </citation>
    <scope>NUCLEOTIDE SEQUENCE [LARGE SCALE GENOMIC DNA]</scope>
    <source>
        <strain evidence="4 5">DSM 6986</strain>
    </source>
</reference>
<evidence type="ECO:0000256" key="2">
    <source>
        <dbReference type="SAM" id="Phobius"/>
    </source>
</evidence>
<comment type="caution">
    <text evidence="4">The sequence shown here is derived from an EMBL/GenBank/DDBJ whole genome shotgun (WGS) entry which is preliminary data.</text>
</comment>
<accession>A0A316C1Q7</accession>
<dbReference type="InterPro" id="IPR003961">
    <property type="entry name" value="FN3_dom"/>
</dbReference>